<keyword evidence="5" id="KW-0472">Membrane</keyword>
<feature type="transmembrane region" description="Helical" evidence="5">
    <location>
        <begin position="316"/>
        <end position="340"/>
    </location>
</feature>
<evidence type="ECO:0000256" key="1">
    <source>
        <dbReference type="ARBA" id="ARBA00022679"/>
    </source>
</evidence>
<dbReference type="RefSeq" id="WP_109229196.1">
    <property type="nucleotide sequence ID" value="NZ_PYHR01000002.1"/>
</dbReference>
<dbReference type="InterPro" id="IPR050482">
    <property type="entry name" value="Sensor_HK_TwoCompSys"/>
</dbReference>
<sequence>MLRGATAPGLDVVLHHDADVVTLPGPVVRALGDAVGEALRNAARHGGVTTAAVTVAAGGGGDGGDGGADGGADDDGDTASRGVSVVVSDTGRGFDPATTRASYGLRESVRRRAALVGADVRVDSAPGRGTRVSLSWSADVAAEHEDDGGGSRPLGARLRRWAGDDGRTPSLTRAAGDPRPAVAGAIVPFALLALAWGVAGIGQGQPPWLLGWAALLCVAGAWLLVRGEERARLPWLALLQLLALAGAVGYLLGAPPGALVTGFAWPISLAALAAVITAMYRPGWVAVAASGALVLAVATFAVLTDPDRSPAALVPALPAIASCIWPVAVGVTGRAVMIALGRRDEQQTRAAHAALARAHAARSRRAALDRRLLHLQDLLDPALGAVARGEAEPGDPAVVRRAVAAEQVARDELQVPWLLTPALRDAVAAARGRGTEVVFTTTSDLVTTPRVARDLLTAVLATGVTTSRVQLTVADDDAPVTLVVAVEDPADRAAVVTALRGAAPDVREIGTIVLARGDRPAPEPQPR</sequence>
<evidence type="ECO:0000259" key="6">
    <source>
        <dbReference type="Pfam" id="PF02518"/>
    </source>
</evidence>
<keyword evidence="3" id="KW-0902">Two-component regulatory system</keyword>
<name>A0A2U1ZV08_9MICO</name>
<feature type="region of interest" description="Disordered" evidence="4">
    <location>
        <begin position="60"/>
        <end position="81"/>
    </location>
</feature>
<keyword evidence="1" id="KW-0808">Transferase</keyword>
<feature type="transmembrane region" description="Helical" evidence="5">
    <location>
        <begin position="208"/>
        <end position="225"/>
    </location>
</feature>
<evidence type="ECO:0000256" key="3">
    <source>
        <dbReference type="ARBA" id="ARBA00023012"/>
    </source>
</evidence>
<evidence type="ECO:0000256" key="4">
    <source>
        <dbReference type="SAM" id="MobiDB-lite"/>
    </source>
</evidence>
<evidence type="ECO:0000313" key="7">
    <source>
        <dbReference type="EMBL" id="PWD50814.1"/>
    </source>
</evidence>
<keyword evidence="5" id="KW-0812">Transmembrane</keyword>
<dbReference type="EMBL" id="PYHR01000002">
    <property type="protein sequence ID" value="PWD50814.1"/>
    <property type="molecule type" value="Genomic_DNA"/>
</dbReference>
<feature type="transmembrane region" description="Helical" evidence="5">
    <location>
        <begin position="232"/>
        <end position="252"/>
    </location>
</feature>
<dbReference type="PANTHER" id="PTHR24421">
    <property type="entry name" value="NITRATE/NITRITE SENSOR PROTEIN NARX-RELATED"/>
    <property type="match status" value="1"/>
</dbReference>
<dbReference type="AlphaFoldDB" id="A0A2U1ZV08"/>
<reference evidence="7 8" key="1">
    <citation type="submission" date="2018-03" db="EMBL/GenBank/DDBJ databases">
        <title>Genome assembly of novel Miniimonas species PCH200.</title>
        <authorList>
            <person name="Thakur V."/>
            <person name="Kumar V."/>
            <person name="Singh D."/>
        </authorList>
    </citation>
    <scope>NUCLEOTIDE SEQUENCE [LARGE SCALE GENOMIC DNA]</scope>
    <source>
        <strain evidence="7 8">PCH200</strain>
    </source>
</reference>
<accession>A0A2U1ZV08</accession>
<keyword evidence="8" id="KW-1185">Reference proteome</keyword>
<feature type="transmembrane region" description="Helical" evidence="5">
    <location>
        <begin position="258"/>
        <end position="277"/>
    </location>
</feature>
<keyword evidence="2" id="KW-0418">Kinase</keyword>
<evidence type="ECO:0000313" key="8">
    <source>
        <dbReference type="Proteomes" id="UP000245166"/>
    </source>
</evidence>
<comment type="caution">
    <text evidence="7">The sequence shown here is derived from an EMBL/GenBank/DDBJ whole genome shotgun (WGS) entry which is preliminary data.</text>
</comment>
<organism evidence="7 8">
    <name type="scientific">Serinibacter arcticus</name>
    <dbReference type="NCBI Taxonomy" id="1655435"/>
    <lineage>
        <taxon>Bacteria</taxon>
        <taxon>Bacillati</taxon>
        <taxon>Actinomycetota</taxon>
        <taxon>Actinomycetes</taxon>
        <taxon>Micrococcales</taxon>
        <taxon>Beutenbergiaceae</taxon>
        <taxon>Serinibacter</taxon>
    </lineage>
</organism>
<evidence type="ECO:0000256" key="5">
    <source>
        <dbReference type="SAM" id="Phobius"/>
    </source>
</evidence>
<dbReference type="OrthoDB" id="144293at2"/>
<evidence type="ECO:0000256" key="2">
    <source>
        <dbReference type="ARBA" id="ARBA00022777"/>
    </source>
</evidence>
<feature type="transmembrane region" description="Helical" evidence="5">
    <location>
        <begin position="181"/>
        <end position="202"/>
    </location>
</feature>
<gene>
    <name evidence="7" type="ORF">C8046_09305</name>
</gene>
<dbReference type="Proteomes" id="UP000245166">
    <property type="component" value="Unassembled WGS sequence"/>
</dbReference>
<proteinExistence type="predicted"/>
<keyword evidence="5" id="KW-1133">Transmembrane helix</keyword>
<feature type="compositionally biased region" description="Gly residues" evidence="4">
    <location>
        <begin position="60"/>
        <end position="70"/>
    </location>
</feature>
<feature type="transmembrane region" description="Helical" evidence="5">
    <location>
        <begin position="284"/>
        <end position="304"/>
    </location>
</feature>
<feature type="domain" description="Histidine kinase/HSP90-like ATPase" evidence="6">
    <location>
        <begin position="30"/>
        <end position="136"/>
    </location>
</feature>
<dbReference type="Gene3D" id="3.30.565.10">
    <property type="entry name" value="Histidine kinase-like ATPase, C-terminal domain"/>
    <property type="match status" value="1"/>
</dbReference>
<dbReference type="Pfam" id="PF02518">
    <property type="entry name" value="HATPase_c"/>
    <property type="match status" value="1"/>
</dbReference>
<dbReference type="SUPFAM" id="SSF55874">
    <property type="entry name" value="ATPase domain of HSP90 chaperone/DNA topoisomerase II/histidine kinase"/>
    <property type="match status" value="1"/>
</dbReference>
<dbReference type="GO" id="GO:0000160">
    <property type="term" value="P:phosphorelay signal transduction system"/>
    <property type="evidence" value="ECO:0007669"/>
    <property type="project" value="UniProtKB-KW"/>
</dbReference>
<dbReference type="InterPro" id="IPR036890">
    <property type="entry name" value="HATPase_C_sf"/>
</dbReference>
<protein>
    <recommendedName>
        <fullName evidence="6">Histidine kinase/HSP90-like ATPase domain-containing protein</fullName>
    </recommendedName>
</protein>
<dbReference type="InterPro" id="IPR003594">
    <property type="entry name" value="HATPase_dom"/>
</dbReference>
<dbReference type="GO" id="GO:0016301">
    <property type="term" value="F:kinase activity"/>
    <property type="evidence" value="ECO:0007669"/>
    <property type="project" value="UniProtKB-KW"/>
</dbReference>